<evidence type="ECO:0000256" key="3">
    <source>
        <dbReference type="ARBA" id="ARBA00023274"/>
    </source>
</evidence>
<dbReference type="Proteomes" id="UP000051530">
    <property type="component" value="Unassembled WGS sequence"/>
</dbReference>
<dbReference type="VEuPathDB" id="MicrosporidiaDB:M153_5740004863"/>
<organism evidence="4 5">
    <name type="scientific">Pseudoloma neurophilia</name>
    <dbReference type="NCBI Taxonomy" id="146866"/>
    <lineage>
        <taxon>Eukaryota</taxon>
        <taxon>Fungi</taxon>
        <taxon>Fungi incertae sedis</taxon>
        <taxon>Microsporidia</taxon>
        <taxon>Pseudoloma</taxon>
    </lineage>
</organism>
<dbReference type="InterPro" id="IPR011331">
    <property type="entry name" value="Ribosomal_eL37/eL43"/>
</dbReference>
<dbReference type="Gene3D" id="2.20.25.30">
    <property type="match status" value="1"/>
</dbReference>
<proteinExistence type="inferred from homology"/>
<comment type="similarity">
    <text evidence="1">Belongs to the eukaryotic ribosomal protein eL43 family.</text>
</comment>
<dbReference type="PANTHER" id="PTHR48129:SF1">
    <property type="entry name" value="LARGE RIBOSOMAL SUBUNIT PROTEIN EL43"/>
    <property type="match status" value="1"/>
</dbReference>
<dbReference type="InterPro" id="IPR011332">
    <property type="entry name" value="Ribosomal_zn-bd"/>
</dbReference>
<dbReference type="HAMAP" id="MF_00327">
    <property type="entry name" value="Ribosomal_eL43"/>
    <property type="match status" value="1"/>
</dbReference>
<dbReference type="GO" id="GO:0006412">
    <property type="term" value="P:translation"/>
    <property type="evidence" value="ECO:0007669"/>
    <property type="project" value="InterPro"/>
</dbReference>
<evidence type="ECO:0000313" key="4">
    <source>
        <dbReference type="EMBL" id="KRH93785.1"/>
    </source>
</evidence>
<dbReference type="AlphaFoldDB" id="A0A0R0LWQ7"/>
<comment type="caution">
    <text evidence="4">The sequence shown here is derived from an EMBL/GenBank/DDBJ whole genome shotgun (WGS) entry which is preliminary data.</text>
</comment>
<protein>
    <submittedName>
        <fullName evidence="4">Ribosomal protein L37a</fullName>
    </submittedName>
</protein>
<dbReference type="Pfam" id="PF01780">
    <property type="entry name" value="Ribosomal_L37ae"/>
    <property type="match status" value="1"/>
</dbReference>
<evidence type="ECO:0000256" key="1">
    <source>
        <dbReference type="ARBA" id="ARBA00008672"/>
    </source>
</evidence>
<gene>
    <name evidence="4" type="ORF">M153_5740004863</name>
</gene>
<sequence length="87" mass="9833">MSKTTKKVGVTGKFGVRYGSSLRKRAKICMDQKKRKYECPFCGKKNVKWQAIGLWKCKSCSKIMSGGGWTFETVLTGTIKQSLSRME</sequence>
<keyword evidence="2 4" id="KW-0689">Ribosomal protein</keyword>
<dbReference type="GO" id="GO:1990904">
    <property type="term" value="C:ribonucleoprotein complex"/>
    <property type="evidence" value="ECO:0007669"/>
    <property type="project" value="UniProtKB-KW"/>
</dbReference>
<evidence type="ECO:0000313" key="5">
    <source>
        <dbReference type="Proteomes" id="UP000051530"/>
    </source>
</evidence>
<dbReference type="PANTHER" id="PTHR48129">
    <property type="entry name" value="60S RIBOSOMAL PROTEIN L37A"/>
    <property type="match status" value="1"/>
</dbReference>
<dbReference type="InterPro" id="IPR002674">
    <property type="entry name" value="Ribosomal_eL43"/>
</dbReference>
<dbReference type="InterPro" id="IPR050522">
    <property type="entry name" value="Ribosomal_protein_eL43"/>
</dbReference>
<dbReference type="GO" id="GO:0005840">
    <property type="term" value="C:ribosome"/>
    <property type="evidence" value="ECO:0007669"/>
    <property type="project" value="UniProtKB-KW"/>
</dbReference>
<keyword evidence="5" id="KW-1185">Reference proteome</keyword>
<name>A0A0R0LWQ7_9MICR</name>
<evidence type="ECO:0000256" key="2">
    <source>
        <dbReference type="ARBA" id="ARBA00022980"/>
    </source>
</evidence>
<dbReference type="SUPFAM" id="SSF57829">
    <property type="entry name" value="Zn-binding ribosomal proteins"/>
    <property type="match status" value="1"/>
</dbReference>
<accession>A0A0R0LWQ7</accession>
<keyword evidence="3" id="KW-0687">Ribonucleoprotein</keyword>
<dbReference type="EMBL" id="LGUB01000217">
    <property type="protein sequence ID" value="KRH93785.1"/>
    <property type="molecule type" value="Genomic_DNA"/>
</dbReference>
<reference evidence="4 5" key="1">
    <citation type="submission" date="2015-07" db="EMBL/GenBank/DDBJ databases">
        <title>The genome of Pseudoloma neurophilia, a relevant intracellular parasite of the zebrafish.</title>
        <authorList>
            <person name="Ndikumana S."/>
            <person name="Pelin A."/>
            <person name="Sanders J."/>
            <person name="Corradi N."/>
        </authorList>
    </citation>
    <scope>NUCLEOTIDE SEQUENCE [LARGE SCALE GENOMIC DNA]</scope>
    <source>
        <strain evidence="4 5">MK1</strain>
    </source>
</reference>
<dbReference type="GO" id="GO:0003735">
    <property type="term" value="F:structural constituent of ribosome"/>
    <property type="evidence" value="ECO:0007669"/>
    <property type="project" value="InterPro"/>
</dbReference>
<dbReference type="OrthoDB" id="2185952at2759"/>